<comment type="caution">
    <text evidence="1">The sequence shown here is derived from an EMBL/GenBank/DDBJ whole genome shotgun (WGS) entry which is preliminary data.</text>
</comment>
<evidence type="ECO:0000313" key="1">
    <source>
        <dbReference type="EMBL" id="KJR81867.1"/>
    </source>
</evidence>
<dbReference type="EMBL" id="AXCR01000011">
    <property type="protein sequence ID" value="KJR81867.1"/>
    <property type="molecule type" value="Genomic_DNA"/>
</dbReference>
<dbReference type="Proteomes" id="UP000033710">
    <property type="component" value="Unassembled WGS sequence"/>
</dbReference>
<dbReference type="RefSeq" id="XP_016584543.1">
    <property type="nucleotide sequence ID" value="XM_016727869.1"/>
</dbReference>
<protein>
    <submittedName>
        <fullName evidence="1">Uncharacterized protein</fullName>
    </submittedName>
</protein>
<dbReference type="AlphaFoldDB" id="A0A0F2LWL8"/>
<sequence length="105" mass="11725">MNPFLSNSLSPFINIGKKALILNPPVLCSLASDVLGPLDHESGAPHRIFVQDLSKLTGVVGTFRRLAVFTQQGFAHLTVTKAYWAEHELNWVMKPKKITQVQRKD</sequence>
<accession>A0A0F2LWL8</accession>
<dbReference type="KEGG" id="ssck:SPSK_00927"/>
<evidence type="ECO:0000313" key="2">
    <source>
        <dbReference type="Proteomes" id="UP000033710"/>
    </source>
</evidence>
<reference evidence="1 2" key="2">
    <citation type="journal article" date="2015" name="Eukaryot. Cell">
        <title>Asexual propagation of a virulent clone complex in a human and feline outbreak of sporotrichosis.</title>
        <authorList>
            <person name="Teixeira Mde M."/>
            <person name="Rodrigues A.M."/>
            <person name="Tsui C.K."/>
            <person name="de Almeida L.G."/>
            <person name="Van Diepeningen A.D."/>
            <person name="van den Ende B.G."/>
            <person name="Fernandes G.F."/>
            <person name="Kano R."/>
            <person name="Hamelin R.C."/>
            <person name="Lopes-Bezerra L.M."/>
            <person name="Vasconcelos A.T."/>
            <person name="de Hoog S."/>
            <person name="de Camargo Z.P."/>
            <person name="Felipe M.S."/>
        </authorList>
    </citation>
    <scope>NUCLEOTIDE SEQUENCE [LARGE SCALE GENOMIC DNA]</scope>
    <source>
        <strain evidence="1 2">1099-18</strain>
    </source>
</reference>
<name>A0A0F2LWL8_SPOSC</name>
<dbReference type="VEuPathDB" id="FungiDB:SPSK_00927"/>
<proteinExistence type="predicted"/>
<organism evidence="1 2">
    <name type="scientific">Sporothrix schenckii 1099-18</name>
    <dbReference type="NCBI Taxonomy" id="1397361"/>
    <lineage>
        <taxon>Eukaryota</taxon>
        <taxon>Fungi</taxon>
        <taxon>Dikarya</taxon>
        <taxon>Ascomycota</taxon>
        <taxon>Pezizomycotina</taxon>
        <taxon>Sordariomycetes</taxon>
        <taxon>Sordariomycetidae</taxon>
        <taxon>Ophiostomatales</taxon>
        <taxon>Ophiostomataceae</taxon>
        <taxon>Sporothrix</taxon>
    </lineage>
</organism>
<gene>
    <name evidence="1" type="ORF">SPSK_00927</name>
</gene>
<dbReference type="GeneID" id="27663146"/>
<reference evidence="1 2" key="1">
    <citation type="journal article" date="2014" name="BMC Genomics">
        <title>Comparative genomics of the major fungal agents of human and animal Sporotrichosis: Sporothrix schenckii and Sporothrix brasiliensis.</title>
        <authorList>
            <person name="Teixeira M.M."/>
            <person name="de Almeida L.G."/>
            <person name="Kubitschek-Barreira P."/>
            <person name="Alves F.L."/>
            <person name="Kioshima E.S."/>
            <person name="Abadio A.K."/>
            <person name="Fernandes L."/>
            <person name="Derengowski L.S."/>
            <person name="Ferreira K.S."/>
            <person name="Souza R.C."/>
            <person name="Ruiz J.C."/>
            <person name="de Andrade N.C."/>
            <person name="Paes H.C."/>
            <person name="Nicola A.M."/>
            <person name="Albuquerque P."/>
            <person name="Gerber A.L."/>
            <person name="Martins V.P."/>
            <person name="Peconick L.D."/>
            <person name="Neto A.V."/>
            <person name="Chaucanez C.B."/>
            <person name="Silva P.A."/>
            <person name="Cunha O.L."/>
            <person name="de Oliveira F.F."/>
            <person name="dos Santos T.C."/>
            <person name="Barros A.L."/>
            <person name="Soares M.A."/>
            <person name="de Oliveira L.M."/>
            <person name="Marini M.M."/>
            <person name="Villalobos-Duno H."/>
            <person name="Cunha M.M."/>
            <person name="de Hoog S."/>
            <person name="da Silveira J.F."/>
            <person name="Henrissat B."/>
            <person name="Nino-Vega G.A."/>
            <person name="Cisalpino P.S."/>
            <person name="Mora-Montes H.M."/>
            <person name="Almeida S.R."/>
            <person name="Stajich J.E."/>
            <person name="Lopes-Bezerra L.M."/>
            <person name="Vasconcelos A.T."/>
            <person name="Felipe M.S."/>
        </authorList>
    </citation>
    <scope>NUCLEOTIDE SEQUENCE [LARGE SCALE GENOMIC DNA]</scope>
    <source>
        <strain evidence="1 2">1099-18</strain>
    </source>
</reference>